<dbReference type="InterPro" id="IPR003593">
    <property type="entry name" value="AAA+_ATPase"/>
</dbReference>
<dbReference type="Pfam" id="PF25601">
    <property type="entry name" value="AAA_lid_14"/>
    <property type="match status" value="1"/>
</dbReference>
<dbReference type="InterPro" id="IPR058031">
    <property type="entry name" value="AAA_lid_NorR"/>
</dbReference>
<dbReference type="PANTHER" id="PTHR32071">
    <property type="entry name" value="TRANSCRIPTIONAL REGULATORY PROTEIN"/>
    <property type="match status" value="1"/>
</dbReference>
<feature type="modified residue" description="4-aspartylphosphate" evidence="5">
    <location>
        <position position="62"/>
    </location>
</feature>
<dbReference type="SMART" id="SM00382">
    <property type="entry name" value="AAA"/>
    <property type="match status" value="1"/>
</dbReference>
<dbReference type="PROSITE" id="PS50045">
    <property type="entry name" value="SIGMA54_INTERACT_4"/>
    <property type="match status" value="1"/>
</dbReference>
<evidence type="ECO:0000256" key="1">
    <source>
        <dbReference type="ARBA" id="ARBA00022741"/>
    </source>
</evidence>
<dbReference type="SUPFAM" id="SSF52172">
    <property type="entry name" value="CheY-like"/>
    <property type="match status" value="1"/>
</dbReference>
<keyword evidence="5" id="KW-0597">Phosphoprotein</keyword>
<dbReference type="CDD" id="cd00009">
    <property type="entry name" value="AAA"/>
    <property type="match status" value="1"/>
</dbReference>
<dbReference type="AlphaFoldDB" id="A0A7C2TGF3"/>
<sequence length="474" mass="53370">MSAATDNYPNWPILLVDDEEHTLASFDIALKSHGLTNTIRCPDGRRVRDLVAGQEIEIILLDLIMPHVSGQEILAWLNEHHPEIPVIVVTGVNEVETAVNCMQQGAFDYIVKPVSVERLLPSVNRALEVRRLRRENSRLADRFFRPELRHPEVFSPIITEHPKMQKIFQYCEAVAESRQPVLITGEDGVGKEEIAKALHRLSRRRGRMVTAKVAGLDEQHFADTLFGHVKGAFPGADKTRPGLVEKAKGGTLFIDEIGDISPESQLKLLRLVENGEYCPLGSEQVKSSDARILVASQRDVNALVEEGGMRRDLYHRLSTHHIHLPPLRERSDDIPLLLDHFLGEAAKEFRKKKPVYHQEIIPLLKNYYFPGNVKELREMAFDAMSGHRARLLRTETFIKAVKGRLASQGLWGQGVPSATLDSEWIQKLDRLPTLKAAALILVQEALRRSGNNQRVAASLLGITPQALNQRLKRL</sequence>
<keyword evidence="4" id="KW-0804">Transcription</keyword>
<dbReference type="GO" id="GO:0000160">
    <property type="term" value="P:phosphorelay signal transduction system"/>
    <property type="evidence" value="ECO:0007669"/>
    <property type="project" value="InterPro"/>
</dbReference>
<dbReference type="Pfam" id="PF00158">
    <property type="entry name" value="Sigma54_activat"/>
    <property type="match status" value="1"/>
</dbReference>
<gene>
    <name evidence="8" type="ORF">ENN98_04590</name>
</gene>
<dbReference type="InterPro" id="IPR027417">
    <property type="entry name" value="P-loop_NTPase"/>
</dbReference>
<dbReference type="InterPro" id="IPR011006">
    <property type="entry name" value="CheY-like_superfamily"/>
</dbReference>
<evidence type="ECO:0000259" key="7">
    <source>
        <dbReference type="PROSITE" id="PS50110"/>
    </source>
</evidence>
<dbReference type="InterPro" id="IPR002197">
    <property type="entry name" value="HTH_Fis"/>
</dbReference>
<keyword evidence="3" id="KW-0805">Transcription regulation</keyword>
<name>A0A7C2TGF3_9BACT</name>
<evidence type="ECO:0000256" key="3">
    <source>
        <dbReference type="ARBA" id="ARBA00023015"/>
    </source>
</evidence>
<dbReference type="GO" id="GO:0005524">
    <property type="term" value="F:ATP binding"/>
    <property type="evidence" value="ECO:0007669"/>
    <property type="project" value="UniProtKB-KW"/>
</dbReference>
<organism evidence="8">
    <name type="scientific">Desulfurivibrio alkaliphilus</name>
    <dbReference type="NCBI Taxonomy" id="427923"/>
    <lineage>
        <taxon>Bacteria</taxon>
        <taxon>Pseudomonadati</taxon>
        <taxon>Thermodesulfobacteriota</taxon>
        <taxon>Desulfobulbia</taxon>
        <taxon>Desulfobulbales</taxon>
        <taxon>Desulfobulbaceae</taxon>
        <taxon>Desulfurivibrio</taxon>
    </lineage>
</organism>
<dbReference type="Gene3D" id="1.10.8.60">
    <property type="match status" value="1"/>
</dbReference>
<keyword evidence="1" id="KW-0547">Nucleotide-binding</keyword>
<comment type="caution">
    <text evidence="8">The sequence shown here is derived from an EMBL/GenBank/DDBJ whole genome shotgun (WGS) entry which is preliminary data.</text>
</comment>
<dbReference type="Gene3D" id="1.10.10.60">
    <property type="entry name" value="Homeodomain-like"/>
    <property type="match status" value="1"/>
</dbReference>
<evidence type="ECO:0000256" key="5">
    <source>
        <dbReference type="PROSITE-ProRule" id="PRU00169"/>
    </source>
</evidence>
<feature type="domain" description="Sigma-54 factor interaction" evidence="6">
    <location>
        <begin position="157"/>
        <end position="385"/>
    </location>
</feature>
<dbReference type="Pfam" id="PF02954">
    <property type="entry name" value="HTH_8"/>
    <property type="match status" value="1"/>
</dbReference>
<evidence type="ECO:0000259" key="6">
    <source>
        <dbReference type="PROSITE" id="PS50045"/>
    </source>
</evidence>
<dbReference type="FunFam" id="3.40.50.300:FF:000006">
    <property type="entry name" value="DNA-binding transcriptional regulator NtrC"/>
    <property type="match status" value="1"/>
</dbReference>
<dbReference type="PANTHER" id="PTHR32071:SF13">
    <property type="entry name" value="RESPONSE REGULATOR HSFA"/>
    <property type="match status" value="1"/>
</dbReference>
<proteinExistence type="predicted"/>
<protein>
    <submittedName>
        <fullName evidence="8">Sigma-54-dependent Fis family transcriptional regulator</fullName>
    </submittedName>
</protein>
<evidence type="ECO:0000256" key="4">
    <source>
        <dbReference type="ARBA" id="ARBA00023163"/>
    </source>
</evidence>
<dbReference type="Gene3D" id="3.40.50.2300">
    <property type="match status" value="1"/>
</dbReference>
<dbReference type="GO" id="GO:0043565">
    <property type="term" value="F:sequence-specific DNA binding"/>
    <property type="evidence" value="ECO:0007669"/>
    <property type="project" value="InterPro"/>
</dbReference>
<dbReference type="SUPFAM" id="SSF52540">
    <property type="entry name" value="P-loop containing nucleoside triphosphate hydrolases"/>
    <property type="match status" value="1"/>
</dbReference>
<dbReference type="GO" id="GO:0006355">
    <property type="term" value="P:regulation of DNA-templated transcription"/>
    <property type="evidence" value="ECO:0007669"/>
    <property type="project" value="InterPro"/>
</dbReference>
<reference evidence="8" key="1">
    <citation type="journal article" date="2020" name="mSystems">
        <title>Genome- and Community-Level Interaction Insights into Carbon Utilization and Element Cycling Functions of Hydrothermarchaeota in Hydrothermal Sediment.</title>
        <authorList>
            <person name="Zhou Z."/>
            <person name="Liu Y."/>
            <person name="Xu W."/>
            <person name="Pan J."/>
            <person name="Luo Z.H."/>
            <person name="Li M."/>
        </authorList>
    </citation>
    <scope>NUCLEOTIDE SEQUENCE [LARGE SCALE GENOMIC DNA]</scope>
    <source>
        <strain evidence="8">SpSt-1224</strain>
    </source>
</reference>
<dbReference type="EMBL" id="DSDS01000105">
    <property type="protein sequence ID" value="HET97960.1"/>
    <property type="molecule type" value="Genomic_DNA"/>
</dbReference>
<dbReference type="InterPro" id="IPR001789">
    <property type="entry name" value="Sig_transdc_resp-reg_receiver"/>
</dbReference>
<dbReference type="Proteomes" id="UP000885986">
    <property type="component" value="Unassembled WGS sequence"/>
</dbReference>
<evidence type="ECO:0000256" key="2">
    <source>
        <dbReference type="ARBA" id="ARBA00022840"/>
    </source>
</evidence>
<dbReference type="SMART" id="SM00448">
    <property type="entry name" value="REC"/>
    <property type="match status" value="1"/>
</dbReference>
<keyword evidence="2" id="KW-0067">ATP-binding</keyword>
<dbReference type="PRINTS" id="PR01590">
    <property type="entry name" value="HTHFIS"/>
</dbReference>
<dbReference type="PROSITE" id="PS50110">
    <property type="entry name" value="RESPONSE_REGULATORY"/>
    <property type="match status" value="1"/>
</dbReference>
<accession>A0A7C2TGF3</accession>
<evidence type="ECO:0000313" key="8">
    <source>
        <dbReference type="EMBL" id="HET97960.1"/>
    </source>
</evidence>
<feature type="domain" description="Response regulatory" evidence="7">
    <location>
        <begin position="12"/>
        <end position="127"/>
    </location>
</feature>
<dbReference type="Pfam" id="PF00072">
    <property type="entry name" value="Response_reg"/>
    <property type="match status" value="1"/>
</dbReference>
<dbReference type="InterPro" id="IPR002078">
    <property type="entry name" value="Sigma_54_int"/>
</dbReference>
<dbReference type="Gene3D" id="3.40.50.300">
    <property type="entry name" value="P-loop containing nucleotide triphosphate hydrolases"/>
    <property type="match status" value="1"/>
</dbReference>